<gene>
    <name evidence="1" type="ORF">LTS18_009618</name>
</gene>
<evidence type="ECO:0000313" key="2">
    <source>
        <dbReference type="Proteomes" id="UP001186974"/>
    </source>
</evidence>
<accession>A0ACC3DM62</accession>
<organism evidence="1 2">
    <name type="scientific">Coniosporium uncinatum</name>
    <dbReference type="NCBI Taxonomy" id="93489"/>
    <lineage>
        <taxon>Eukaryota</taxon>
        <taxon>Fungi</taxon>
        <taxon>Dikarya</taxon>
        <taxon>Ascomycota</taxon>
        <taxon>Pezizomycotina</taxon>
        <taxon>Dothideomycetes</taxon>
        <taxon>Dothideomycetes incertae sedis</taxon>
        <taxon>Coniosporium</taxon>
    </lineage>
</organism>
<comment type="caution">
    <text evidence="1">The sequence shown here is derived from an EMBL/GenBank/DDBJ whole genome shotgun (WGS) entry which is preliminary data.</text>
</comment>
<dbReference type="EMBL" id="JAWDJW010002620">
    <property type="protein sequence ID" value="KAK3077668.1"/>
    <property type="molecule type" value="Genomic_DNA"/>
</dbReference>
<protein>
    <submittedName>
        <fullName evidence="1">Uncharacterized protein</fullName>
    </submittedName>
</protein>
<feature type="non-terminal residue" evidence="1">
    <location>
        <position position="1"/>
    </location>
</feature>
<name>A0ACC3DM62_9PEZI</name>
<proteinExistence type="predicted"/>
<evidence type="ECO:0000313" key="1">
    <source>
        <dbReference type="EMBL" id="KAK3077668.1"/>
    </source>
</evidence>
<dbReference type="Proteomes" id="UP001186974">
    <property type="component" value="Unassembled WGS sequence"/>
</dbReference>
<reference evidence="1" key="1">
    <citation type="submission" date="2024-09" db="EMBL/GenBank/DDBJ databases">
        <title>Black Yeasts Isolated from many extreme environments.</title>
        <authorList>
            <person name="Coleine C."/>
            <person name="Stajich J.E."/>
            <person name="Selbmann L."/>
        </authorList>
    </citation>
    <scope>NUCLEOTIDE SEQUENCE</scope>
    <source>
        <strain evidence="1">CCFEE 5737</strain>
    </source>
</reference>
<keyword evidence="2" id="KW-1185">Reference proteome</keyword>
<sequence>NLEGSGVQVACVINFHEGTNDSAAILEESNKAVDAGADEFDVVFDRRLLEQSDSYETIYEMLSEQNKAIKDRSNKETKTKIILESTELTKAQVVAVSCIAAFAGFDFVKTSTGFVPGGSATLEDVTTMKRAVGLIPGSSTSVKASGGIRDWTACRKMVEAGATRIGASVGVAIMKEIQEGKVKDDENQGAKESAGGY</sequence>